<organism evidence="2 3">
    <name type="scientific">Leifsonia williamsii</name>
    <dbReference type="NCBI Taxonomy" id="3035919"/>
    <lineage>
        <taxon>Bacteria</taxon>
        <taxon>Bacillati</taxon>
        <taxon>Actinomycetota</taxon>
        <taxon>Actinomycetes</taxon>
        <taxon>Micrococcales</taxon>
        <taxon>Microbacteriaceae</taxon>
        <taxon>Leifsonia</taxon>
    </lineage>
</organism>
<protein>
    <submittedName>
        <fullName evidence="2">Uncharacterized protein</fullName>
    </submittedName>
</protein>
<sequence length="354" mass="37076">MSASGEGSGRPEGLSRRTRDLLLWSGAGVLLVLAFVAALGAVQRTYYSATGFVTAYVQALAAHDVAGALAMPGAAPSTEALNRAGLPTGASRELLRSDVLPTLTDIEVVSDQALDDGRHRVRVNAVADGHTVTGVFTVEPAGSVLGVLPTWRFAATPLTVARITVAHADDFTIGRHTLQPRAAAPDQPADAFSAAADYLMFAPARYELGHSSRYLKAAPTTLKGKPGATVEATVDAEPTPAFIEAVQQKLDGFLDDCAKQDVLQPAGCPFGVEIDDRVQGAPAWAIAEYPAVTLEAGPTSWLMGRTDGVAHLTATVQSLFDGTVEQRSSDEEFTVTLSSVRIRPDGSLDIVVGQ</sequence>
<gene>
    <name evidence="2" type="ORF">P5G50_03135</name>
</gene>
<dbReference type="Proteomes" id="UP001174208">
    <property type="component" value="Unassembled WGS sequence"/>
</dbReference>
<evidence type="ECO:0000256" key="1">
    <source>
        <dbReference type="SAM" id="Phobius"/>
    </source>
</evidence>
<evidence type="ECO:0000313" key="2">
    <source>
        <dbReference type="EMBL" id="MDN4613439.1"/>
    </source>
</evidence>
<reference evidence="2" key="1">
    <citation type="submission" date="2023-06" db="EMBL/GenBank/DDBJ databases">
        <title>MT1 and MT2 Draft Genomes of Novel Species.</title>
        <authorList>
            <person name="Venkateswaran K."/>
        </authorList>
    </citation>
    <scope>NUCLEOTIDE SEQUENCE</scope>
    <source>
        <strain evidence="2">F6_8S_P_1B</strain>
    </source>
</reference>
<proteinExistence type="predicted"/>
<name>A0ABT8KAR8_9MICO</name>
<dbReference type="RefSeq" id="WP_301211652.1">
    <property type="nucleotide sequence ID" value="NZ_JAROCF010000001.1"/>
</dbReference>
<feature type="transmembrane region" description="Helical" evidence="1">
    <location>
        <begin position="21"/>
        <end position="42"/>
    </location>
</feature>
<keyword evidence="1" id="KW-1133">Transmembrane helix</keyword>
<keyword evidence="3" id="KW-1185">Reference proteome</keyword>
<dbReference type="EMBL" id="JAROCF010000001">
    <property type="protein sequence ID" value="MDN4613439.1"/>
    <property type="molecule type" value="Genomic_DNA"/>
</dbReference>
<accession>A0ABT8KAR8</accession>
<keyword evidence="1" id="KW-0472">Membrane</keyword>
<evidence type="ECO:0000313" key="3">
    <source>
        <dbReference type="Proteomes" id="UP001174208"/>
    </source>
</evidence>
<keyword evidence="1" id="KW-0812">Transmembrane</keyword>
<comment type="caution">
    <text evidence="2">The sequence shown here is derived from an EMBL/GenBank/DDBJ whole genome shotgun (WGS) entry which is preliminary data.</text>
</comment>